<feature type="transmembrane region" description="Helical" evidence="10">
    <location>
        <begin position="205"/>
        <end position="227"/>
    </location>
</feature>
<dbReference type="PANTHER" id="PTHR23501:SF102">
    <property type="entry name" value="DRUG TRANSPORTER, PUTATIVE (AFU_ORTHOLOGUE AFUA_3G08530)-RELATED"/>
    <property type="match status" value="1"/>
</dbReference>
<dbReference type="InterPro" id="IPR020846">
    <property type="entry name" value="MFS_dom"/>
</dbReference>
<evidence type="ECO:0000256" key="5">
    <source>
        <dbReference type="ARBA" id="ARBA00023136"/>
    </source>
</evidence>
<feature type="transmembrane region" description="Helical" evidence="10">
    <location>
        <begin position="382"/>
        <end position="399"/>
    </location>
</feature>
<dbReference type="EMBL" id="JPOX01000008">
    <property type="protein sequence ID" value="KFX50023.1"/>
    <property type="molecule type" value="Genomic_DNA"/>
</dbReference>
<dbReference type="eggNOG" id="KOG0254">
    <property type="taxonomic scope" value="Eukaryota"/>
</dbReference>
<evidence type="ECO:0000256" key="10">
    <source>
        <dbReference type="SAM" id="Phobius"/>
    </source>
</evidence>
<dbReference type="FunFam" id="1.20.1250.20:FF:000196">
    <property type="entry name" value="MFS toxin efflux pump (AflT)"/>
    <property type="match status" value="1"/>
</dbReference>
<proteinExistence type="inferred from homology"/>
<feature type="transmembrane region" description="Helical" evidence="10">
    <location>
        <begin position="468"/>
        <end position="492"/>
    </location>
</feature>
<dbReference type="AlphaFoldDB" id="A0A093XXR5"/>
<evidence type="ECO:0000313" key="12">
    <source>
        <dbReference type="EMBL" id="KFX50023.1"/>
    </source>
</evidence>
<protein>
    <recommendedName>
        <fullName evidence="7">Efflux pump dotC</fullName>
    </recommendedName>
    <alternativeName>
        <fullName evidence="8">Dothistromin biosynthesis protein C</fullName>
    </alternativeName>
</protein>
<comment type="similarity">
    <text evidence="2">Belongs to the major facilitator superfamily. TCR/Tet family.</text>
</comment>
<feature type="transmembrane region" description="Helical" evidence="10">
    <location>
        <begin position="270"/>
        <end position="290"/>
    </location>
</feature>
<dbReference type="PROSITE" id="PS50850">
    <property type="entry name" value="MFS"/>
    <property type="match status" value="1"/>
</dbReference>
<name>A0A093XXR5_TALMA</name>
<evidence type="ECO:0000256" key="6">
    <source>
        <dbReference type="ARBA" id="ARBA00057269"/>
    </source>
</evidence>
<dbReference type="Gene3D" id="1.20.1720.10">
    <property type="entry name" value="Multidrug resistance protein D"/>
    <property type="match status" value="1"/>
</dbReference>
<dbReference type="GO" id="GO:0022857">
    <property type="term" value="F:transmembrane transporter activity"/>
    <property type="evidence" value="ECO:0007669"/>
    <property type="project" value="InterPro"/>
</dbReference>
<dbReference type="FunFam" id="1.20.1720.10:FF:000014">
    <property type="entry name" value="MFS drug transporter, putative"/>
    <property type="match status" value="1"/>
</dbReference>
<feature type="domain" description="Major facilitator superfamily (MFS) profile" evidence="11">
    <location>
        <begin position="81"/>
        <end position="572"/>
    </location>
</feature>
<feature type="transmembrane region" description="Helical" evidence="10">
    <location>
        <begin position="342"/>
        <end position="362"/>
    </location>
</feature>
<keyword evidence="5 10" id="KW-0472">Membrane</keyword>
<evidence type="ECO:0000256" key="4">
    <source>
        <dbReference type="ARBA" id="ARBA00022989"/>
    </source>
</evidence>
<keyword evidence="3 10" id="KW-0812">Transmembrane</keyword>
<evidence type="ECO:0000256" key="1">
    <source>
        <dbReference type="ARBA" id="ARBA00004128"/>
    </source>
</evidence>
<evidence type="ECO:0000256" key="2">
    <source>
        <dbReference type="ARBA" id="ARBA00007520"/>
    </source>
</evidence>
<dbReference type="CDD" id="cd17502">
    <property type="entry name" value="MFS_Azr1_MDR_like"/>
    <property type="match status" value="1"/>
</dbReference>
<dbReference type="InterPro" id="IPR011701">
    <property type="entry name" value="MFS"/>
</dbReference>
<dbReference type="HOGENOM" id="CLU_000960_22_0_1"/>
<dbReference type="PRINTS" id="PR01036">
    <property type="entry name" value="TCRTETB"/>
</dbReference>
<dbReference type="SUPFAM" id="SSF103473">
    <property type="entry name" value="MFS general substrate transporter"/>
    <property type="match status" value="2"/>
</dbReference>
<evidence type="ECO:0000256" key="3">
    <source>
        <dbReference type="ARBA" id="ARBA00022692"/>
    </source>
</evidence>
<feature type="transmembrane region" description="Helical" evidence="10">
    <location>
        <begin position="408"/>
        <end position="424"/>
    </location>
</feature>
<feature type="region of interest" description="Disordered" evidence="9">
    <location>
        <begin position="1"/>
        <end position="56"/>
    </location>
</feature>
<comment type="subcellular location">
    <subcellularLocation>
        <location evidence="1">Vacuole membrane</location>
        <topology evidence="1">Multi-pass membrane protein</topology>
    </subcellularLocation>
</comment>
<dbReference type="GO" id="GO:0005886">
    <property type="term" value="C:plasma membrane"/>
    <property type="evidence" value="ECO:0007669"/>
    <property type="project" value="TreeGrafter"/>
</dbReference>
<feature type="transmembrane region" description="Helical" evidence="10">
    <location>
        <begin position="302"/>
        <end position="321"/>
    </location>
</feature>
<feature type="transmembrane region" description="Helical" evidence="10">
    <location>
        <begin position="79"/>
        <end position="105"/>
    </location>
</feature>
<dbReference type="InterPro" id="IPR036259">
    <property type="entry name" value="MFS_trans_sf"/>
</dbReference>
<evidence type="ECO:0000256" key="7">
    <source>
        <dbReference type="ARBA" id="ARBA00069956"/>
    </source>
</evidence>
<organism evidence="12">
    <name type="scientific">Talaromyces marneffei PM1</name>
    <dbReference type="NCBI Taxonomy" id="1077442"/>
    <lineage>
        <taxon>Eukaryota</taxon>
        <taxon>Fungi</taxon>
        <taxon>Dikarya</taxon>
        <taxon>Ascomycota</taxon>
        <taxon>Pezizomycotina</taxon>
        <taxon>Eurotiomycetes</taxon>
        <taxon>Eurotiomycetidae</taxon>
        <taxon>Eurotiales</taxon>
        <taxon>Trichocomaceae</taxon>
        <taxon>Talaromyces</taxon>
        <taxon>Talaromyces sect. Talaromyces</taxon>
    </lineage>
</organism>
<dbReference type="PANTHER" id="PTHR23501">
    <property type="entry name" value="MAJOR FACILITATOR SUPERFAMILY"/>
    <property type="match status" value="1"/>
</dbReference>
<reference evidence="12" key="1">
    <citation type="journal article" date="2014" name="PLoS Genet.">
        <title>Signature Gene Expression Reveals Novel Clues to the Molecular Mechanisms of Dimorphic Transition in Penicillium marneffei.</title>
        <authorList>
            <person name="Yang E."/>
            <person name="Wang G."/>
            <person name="Cai J."/>
            <person name="Woo P.C."/>
            <person name="Lau S.K."/>
            <person name="Yuen K.-Y."/>
            <person name="Chow W.-N."/>
            <person name="Lin X."/>
        </authorList>
    </citation>
    <scope>NUCLEOTIDE SEQUENCE [LARGE SCALE GENOMIC DNA]</scope>
    <source>
        <strain evidence="12">PM1</strain>
    </source>
</reference>
<keyword evidence="4 10" id="KW-1133">Transmembrane helix</keyword>
<evidence type="ECO:0000256" key="9">
    <source>
        <dbReference type="SAM" id="MobiDB-lite"/>
    </source>
</evidence>
<comment type="function">
    <text evidence="6">Efflux pump; part of the gene cluster that mediates the biosynthesis of dothistromin (DOTH), a polyketide toxin very similar in structure to the aflatoxin precursor, versicolorin B. One function of dotC may be to transport early-stage dothistromin biosynthetic intermediates from the cytoplasm into vacuoles, thereby affecting the rate of dothistromin production.</text>
</comment>
<feature type="transmembrane region" description="Helical" evidence="10">
    <location>
        <begin position="117"/>
        <end position="135"/>
    </location>
</feature>
<dbReference type="Gene3D" id="1.20.1250.20">
    <property type="entry name" value="MFS general substrate transporter like domains"/>
    <property type="match status" value="1"/>
</dbReference>
<feature type="transmembrane region" description="Helical" evidence="10">
    <location>
        <begin position="147"/>
        <end position="166"/>
    </location>
</feature>
<dbReference type="GO" id="GO:0005774">
    <property type="term" value="C:vacuolar membrane"/>
    <property type="evidence" value="ECO:0007669"/>
    <property type="project" value="UniProtKB-SubCell"/>
</dbReference>
<feature type="compositionally biased region" description="Basic and acidic residues" evidence="9">
    <location>
        <begin position="1"/>
        <end position="16"/>
    </location>
</feature>
<sequence length="607" mass="64944">MSEKPEPGINQLREDEGASGTTFEANNASSVDVTLPAEIEKTKTQEAPAAGDPNAVPEENAVTQTVTSQSHKLTKSKTIIIMGALCLTVFLAALDMTIISTALPVMAAHFHTTQGGYSWMASSYLLANASSVPFWGKLSDIFGRKPVIILANIVFLVGSLICALSNSLAMNIAGRAIQGGGGGGIIVLANITVSDLVSVRERPMYYGLFGVTWALAGALGPIIGGALTTKVTWRWCFYLNLPVGGCSLTILTFFLKVHTPKTRLLDGLKAIDWLGVVTCIGATLMFLFGLEFGGVTYPWNSATTICLIVFGILTYGIFFLIEWKIAKYPIIPLRLFKNRHNLAIFAVCFCHASVFISGAYYIPLYFQSVLLATPILSGVYTLPQVLSLSVTSAMIGIIIRKTGRYKEVISLGMGVMTLGFGLFIDLKPYASWSRIIIYQLIAGAGVGPNFQAPLVALQANIHVSDMAVATATFGFVRQLASAIGIVLGSVIYQNVLAQQIPQLETVVGSATAAKFASTFSGGDKSLIESLPAIQQAAIKSTFTFSLSRAWIYYTALGGVGFAISFFLRRVELNRSHAVAKTGLEAQEKARQEILAAKKAAKEAKSAV</sequence>
<feature type="transmembrane region" description="Helical" evidence="10">
    <location>
        <begin position="239"/>
        <end position="258"/>
    </location>
</feature>
<evidence type="ECO:0000259" key="11">
    <source>
        <dbReference type="PROSITE" id="PS50850"/>
    </source>
</evidence>
<accession>A0A093XXR5</accession>
<dbReference type="Pfam" id="PF07690">
    <property type="entry name" value="MFS_1"/>
    <property type="match status" value="1"/>
</dbReference>
<feature type="compositionally biased region" description="Polar residues" evidence="9">
    <location>
        <begin position="19"/>
        <end position="32"/>
    </location>
</feature>
<gene>
    <name evidence="12" type="ORF">GQ26_0082060</name>
</gene>
<comment type="caution">
    <text evidence="12">The sequence shown here is derived from an EMBL/GenBank/DDBJ whole genome shotgun (WGS) entry which is preliminary data.</text>
</comment>
<evidence type="ECO:0000256" key="8">
    <source>
        <dbReference type="ARBA" id="ARBA00083178"/>
    </source>
</evidence>
<feature type="transmembrane region" description="Helical" evidence="10">
    <location>
        <begin position="436"/>
        <end position="456"/>
    </location>
</feature>
<feature type="transmembrane region" description="Helical" evidence="10">
    <location>
        <begin position="550"/>
        <end position="567"/>
    </location>
</feature>
<feature type="transmembrane region" description="Helical" evidence="10">
    <location>
        <begin position="172"/>
        <end position="193"/>
    </location>
</feature>